<gene>
    <name evidence="2" type="ORF">M9Y10_027028</name>
</gene>
<accession>A0ABR2H663</accession>
<feature type="compositionally biased region" description="Acidic residues" evidence="1">
    <location>
        <begin position="1"/>
        <end position="14"/>
    </location>
</feature>
<evidence type="ECO:0000313" key="3">
    <source>
        <dbReference type="Proteomes" id="UP001470230"/>
    </source>
</evidence>
<proteinExistence type="predicted"/>
<comment type="caution">
    <text evidence="2">The sequence shown here is derived from an EMBL/GenBank/DDBJ whole genome shotgun (WGS) entry which is preliminary data.</text>
</comment>
<name>A0ABR2H663_9EUKA</name>
<evidence type="ECO:0000313" key="2">
    <source>
        <dbReference type="EMBL" id="KAK8841411.1"/>
    </source>
</evidence>
<dbReference type="Proteomes" id="UP001470230">
    <property type="component" value="Unassembled WGS sequence"/>
</dbReference>
<dbReference type="EMBL" id="JAPFFF010000041">
    <property type="protein sequence ID" value="KAK8841411.1"/>
    <property type="molecule type" value="Genomic_DNA"/>
</dbReference>
<organism evidence="2 3">
    <name type="scientific">Tritrichomonas musculus</name>
    <dbReference type="NCBI Taxonomy" id="1915356"/>
    <lineage>
        <taxon>Eukaryota</taxon>
        <taxon>Metamonada</taxon>
        <taxon>Parabasalia</taxon>
        <taxon>Tritrichomonadida</taxon>
        <taxon>Tritrichomonadidae</taxon>
        <taxon>Tritrichomonas</taxon>
    </lineage>
</organism>
<keyword evidence="3" id="KW-1185">Reference proteome</keyword>
<feature type="compositionally biased region" description="Low complexity" evidence="1">
    <location>
        <begin position="22"/>
        <end position="40"/>
    </location>
</feature>
<evidence type="ECO:0000256" key="1">
    <source>
        <dbReference type="SAM" id="MobiDB-lite"/>
    </source>
</evidence>
<evidence type="ECO:0008006" key="4">
    <source>
        <dbReference type="Google" id="ProtNLM"/>
    </source>
</evidence>
<feature type="region of interest" description="Disordered" evidence="1">
    <location>
        <begin position="1"/>
        <end position="44"/>
    </location>
</feature>
<protein>
    <recommendedName>
        <fullName evidence="4">Initiator binding domain-containing protein</fullName>
    </recommendedName>
</protein>
<sequence length="180" mass="21328">MKYDIDEYVDDEPINESTTNEPINKFNNNESINEPNTNEPVNKSITDPHSEVYKANETVNELIVDIEFSNKRELYNHYGIDAKTIPVGYEIKMRYNRINGKMKLTELFANVDMNKLKHELSRLISFKDYKTVNTLLLRNPNTWKFNTRELNEEIPCADRDFTMRKGVMKCETRPRRKDQK</sequence>
<reference evidence="2 3" key="1">
    <citation type="submission" date="2024-04" db="EMBL/GenBank/DDBJ databases">
        <title>Tritrichomonas musculus Genome.</title>
        <authorList>
            <person name="Alves-Ferreira E."/>
            <person name="Grigg M."/>
            <person name="Lorenzi H."/>
            <person name="Galac M."/>
        </authorList>
    </citation>
    <scope>NUCLEOTIDE SEQUENCE [LARGE SCALE GENOMIC DNA]</scope>
    <source>
        <strain evidence="2 3">EAF2021</strain>
    </source>
</reference>